<name>A0A194USA6_CYTMA</name>
<dbReference type="InterPro" id="IPR050121">
    <property type="entry name" value="Cytochrome_P450_monoxygenase"/>
</dbReference>
<evidence type="ECO:0000313" key="10">
    <source>
        <dbReference type="Proteomes" id="UP000078576"/>
    </source>
</evidence>
<dbReference type="GO" id="GO:0016705">
    <property type="term" value="F:oxidoreductase activity, acting on paired donors, with incorporation or reduction of molecular oxygen"/>
    <property type="evidence" value="ECO:0007669"/>
    <property type="project" value="InterPro"/>
</dbReference>
<dbReference type="PRINTS" id="PR00463">
    <property type="entry name" value="EP450I"/>
</dbReference>
<dbReference type="CDD" id="cd11060">
    <property type="entry name" value="CYP57A1-like"/>
    <property type="match status" value="1"/>
</dbReference>
<dbReference type="GO" id="GO:0004497">
    <property type="term" value="F:monooxygenase activity"/>
    <property type="evidence" value="ECO:0007669"/>
    <property type="project" value="UniProtKB-KW"/>
</dbReference>
<dbReference type="PANTHER" id="PTHR24305:SF77">
    <property type="entry name" value="CYTOCHROME P450 MONOOXYGENASE"/>
    <property type="match status" value="1"/>
</dbReference>
<dbReference type="InterPro" id="IPR002401">
    <property type="entry name" value="Cyt_P450_E_grp-I"/>
</dbReference>
<keyword evidence="3 8" id="KW-0349">Heme</keyword>
<evidence type="ECO:0000256" key="1">
    <source>
        <dbReference type="ARBA" id="ARBA00001971"/>
    </source>
</evidence>
<accession>A0A194USA6</accession>
<dbReference type="OrthoDB" id="3934656at2759"/>
<evidence type="ECO:0000256" key="5">
    <source>
        <dbReference type="ARBA" id="ARBA00023002"/>
    </source>
</evidence>
<feature type="binding site" description="axial binding residue" evidence="8">
    <location>
        <position position="454"/>
    </location>
    <ligand>
        <name>heme</name>
        <dbReference type="ChEBI" id="CHEBI:30413"/>
    </ligand>
    <ligandPart>
        <name>Fe</name>
        <dbReference type="ChEBI" id="CHEBI:18248"/>
    </ligandPart>
</feature>
<comment type="cofactor">
    <cofactor evidence="1 8">
        <name>heme</name>
        <dbReference type="ChEBI" id="CHEBI:30413"/>
    </cofactor>
</comment>
<dbReference type="InterPro" id="IPR036396">
    <property type="entry name" value="Cyt_P450_sf"/>
</dbReference>
<proteinExistence type="inferred from homology"/>
<evidence type="ECO:0000313" key="9">
    <source>
        <dbReference type="EMBL" id="KUI54533.1"/>
    </source>
</evidence>
<keyword evidence="5" id="KW-0560">Oxidoreductase</keyword>
<keyword evidence="6 8" id="KW-0408">Iron</keyword>
<dbReference type="EMBL" id="KN714674">
    <property type="protein sequence ID" value="KUI54533.1"/>
    <property type="molecule type" value="Genomic_DNA"/>
</dbReference>
<dbReference type="GO" id="GO:0020037">
    <property type="term" value="F:heme binding"/>
    <property type="evidence" value="ECO:0007669"/>
    <property type="project" value="InterPro"/>
</dbReference>
<dbReference type="Pfam" id="PF00067">
    <property type="entry name" value="p450"/>
    <property type="match status" value="1"/>
</dbReference>
<dbReference type="Gene3D" id="1.10.630.10">
    <property type="entry name" value="Cytochrome P450"/>
    <property type="match status" value="1"/>
</dbReference>
<dbReference type="GO" id="GO:0005506">
    <property type="term" value="F:iron ion binding"/>
    <property type="evidence" value="ECO:0007669"/>
    <property type="project" value="InterPro"/>
</dbReference>
<dbReference type="STRING" id="694573.A0A194USA6"/>
<evidence type="ECO:0000256" key="7">
    <source>
        <dbReference type="ARBA" id="ARBA00023033"/>
    </source>
</evidence>
<evidence type="ECO:0000256" key="6">
    <source>
        <dbReference type="ARBA" id="ARBA00023004"/>
    </source>
</evidence>
<keyword evidence="7" id="KW-0503">Monooxygenase</keyword>
<comment type="similarity">
    <text evidence="2">Belongs to the cytochrome P450 family.</text>
</comment>
<dbReference type="Proteomes" id="UP000078576">
    <property type="component" value="Unassembled WGS sequence"/>
</dbReference>
<keyword evidence="4 8" id="KW-0479">Metal-binding</keyword>
<dbReference type="InterPro" id="IPR001128">
    <property type="entry name" value="Cyt_P450"/>
</dbReference>
<dbReference type="SUPFAM" id="SSF48264">
    <property type="entry name" value="Cytochrome P450"/>
    <property type="match status" value="1"/>
</dbReference>
<evidence type="ECO:0000256" key="3">
    <source>
        <dbReference type="ARBA" id="ARBA00022617"/>
    </source>
</evidence>
<gene>
    <name evidence="9" type="ORF">VP1G_01890</name>
</gene>
<protein>
    <submittedName>
        <fullName evidence="9">Pisatin demethylase</fullName>
    </submittedName>
</protein>
<organism evidence="9 10">
    <name type="scientific">Cytospora mali</name>
    <name type="common">Apple Valsa canker fungus</name>
    <name type="synonym">Valsa mali</name>
    <dbReference type="NCBI Taxonomy" id="578113"/>
    <lineage>
        <taxon>Eukaryota</taxon>
        <taxon>Fungi</taxon>
        <taxon>Dikarya</taxon>
        <taxon>Ascomycota</taxon>
        <taxon>Pezizomycotina</taxon>
        <taxon>Sordariomycetes</taxon>
        <taxon>Sordariomycetidae</taxon>
        <taxon>Diaporthales</taxon>
        <taxon>Cytosporaceae</taxon>
        <taxon>Cytospora</taxon>
    </lineage>
</organism>
<dbReference type="PRINTS" id="PR00385">
    <property type="entry name" value="P450"/>
</dbReference>
<reference evidence="10" key="1">
    <citation type="submission" date="2014-12" db="EMBL/GenBank/DDBJ databases">
        <title>Genome Sequence of Valsa Canker Pathogens Uncovers a Specific Adaption of Colonization on Woody Bark.</title>
        <authorList>
            <person name="Yin Z."/>
            <person name="Liu H."/>
            <person name="Gao X."/>
            <person name="Li Z."/>
            <person name="Song N."/>
            <person name="Ke X."/>
            <person name="Dai Q."/>
            <person name="Wu Y."/>
            <person name="Sun Y."/>
            <person name="Xu J.-R."/>
            <person name="Kang Z.K."/>
            <person name="Wang L."/>
            <person name="Huang L."/>
        </authorList>
    </citation>
    <scope>NUCLEOTIDE SEQUENCE [LARGE SCALE GENOMIC DNA]</scope>
    <source>
        <strain evidence="10">SXYL134</strain>
    </source>
</reference>
<sequence length="507" mass="57381">MDSTFMETMTYHSLVFGGIAIFLWYAVSTATSWYRLRHIPGPFLASISNLWIIRASTSTRLSEIFEQLGREYGPLVRIGPNQILTSDADFLRKSGAVRGTYNRSPWYVAFRWQPYIDNTFNLLDHAVHDKRKGQIATAYNISGREVDLIEPSIDEQILVMVGLLRDKYLPKPEKPLPPLLDFSDLSSYLTMDVITRAAFGHEFGHMKTDSDVTGFLTKLREAWPIVSLINEWPALRTIMYSRMYLSLFGPKVTDKTGLGKLMSGVVKVVKERFEKPDSQKRNDMLGSWIQHGISQEECEAEGLLALIAGSETTASVMRITLLCILSSPPVYQKLKSVVKEAVTSGTVSNPISYDEAKSIPYLRAVVYEGMRMRPGTTGTFPKIVPPQGETVQGLYIPGGTVIAMNIPSLLRSSEIFGPDAGLFRPERWLEAADKKRNEMEREVEMMFGSGRWMCAGKPIAFMELYKTFFELLHHFDFHVANPSRPWDSRCYNVFVEENMFIRVSGAE</sequence>
<dbReference type="PANTHER" id="PTHR24305">
    <property type="entry name" value="CYTOCHROME P450"/>
    <property type="match status" value="1"/>
</dbReference>
<dbReference type="AlphaFoldDB" id="A0A194USA6"/>
<evidence type="ECO:0000256" key="8">
    <source>
        <dbReference type="PIRSR" id="PIRSR602401-1"/>
    </source>
</evidence>
<evidence type="ECO:0000256" key="2">
    <source>
        <dbReference type="ARBA" id="ARBA00010617"/>
    </source>
</evidence>
<evidence type="ECO:0000256" key="4">
    <source>
        <dbReference type="ARBA" id="ARBA00022723"/>
    </source>
</evidence>
<keyword evidence="10" id="KW-1185">Reference proteome</keyword>